<reference evidence="2" key="1">
    <citation type="submission" date="2021-01" db="UniProtKB">
        <authorList>
            <consortium name="EnsemblMetazoa"/>
        </authorList>
    </citation>
    <scope>IDENTIFICATION</scope>
</reference>
<dbReference type="Proteomes" id="UP000002358">
    <property type="component" value="Chromosome 5"/>
</dbReference>
<protein>
    <recommendedName>
        <fullName evidence="1">MATH domain-containing protein</fullName>
    </recommendedName>
</protein>
<evidence type="ECO:0000313" key="3">
    <source>
        <dbReference type="Proteomes" id="UP000002358"/>
    </source>
</evidence>
<dbReference type="Pfam" id="PF22486">
    <property type="entry name" value="MATH_2"/>
    <property type="match status" value="1"/>
</dbReference>
<dbReference type="InterPro" id="IPR002083">
    <property type="entry name" value="MATH/TRAF_dom"/>
</dbReference>
<feature type="domain" description="MATH" evidence="1">
    <location>
        <begin position="14"/>
        <end position="139"/>
    </location>
</feature>
<dbReference type="EnsemblMetazoa" id="XM_008209394">
    <property type="protein sequence ID" value="XP_008207616"/>
    <property type="gene ID" value="LOC103316270"/>
</dbReference>
<dbReference type="InParanoid" id="A0A7M7LUG0"/>
<dbReference type="CDD" id="cd00121">
    <property type="entry name" value="MATH"/>
    <property type="match status" value="1"/>
</dbReference>
<dbReference type="InterPro" id="IPR008974">
    <property type="entry name" value="TRAF-like"/>
</dbReference>
<dbReference type="Gene3D" id="2.60.210.10">
    <property type="entry name" value="Apoptosis, Tumor Necrosis Factor Receptor Associated Protein 2, Chain A"/>
    <property type="match status" value="1"/>
</dbReference>
<dbReference type="SMR" id="A0A7M7LUG0"/>
<name>A0A7M7LUG0_NASVI</name>
<organism evidence="2 3">
    <name type="scientific">Nasonia vitripennis</name>
    <name type="common">Parasitic wasp</name>
    <dbReference type="NCBI Taxonomy" id="7425"/>
    <lineage>
        <taxon>Eukaryota</taxon>
        <taxon>Metazoa</taxon>
        <taxon>Ecdysozoa</taxon>
        <taxon>Arthropoda</taxon>
        <taxon>Hexapoda</taxon>
        <taxon>Insecta</taxon>
        <taxon>Pterygota</taxon>
        <taxon>Neoptera</taxon>
        <taxon>Endopterygota</taxon>
        <taxon>Hymenoptera</taxon>
        <taxon>Apocrita</taxon>
        <taxon>Proctotrupomorpha</taxon>
        <taxon>Chalcidoidea</taxon>
        <taxon>Pteromalidae</taxon>
        <taxon>Pteromalinae</taxon>
        <taxon>Nasonia</taxon>
    </lineage>
</organism>
<keyword evidence="3" id="KW-1185">Reference proteome</keyword>
<dbReference type="KEGG" id="nvi:103316270"/>
<evidence type="ECO:0000313" key="2">
    <source>
        <dbReference type="EnsemblMetazoa" id="XP_008207616"/>
    </source>
</evidence>
<dbReference type="SUPFAM" id="SSF49599">
    <property type="entry name" value="TRAF domain-like"/>
    <property type="match status" value="1"/>
</dbReference>
<accession>A0A7M7LUG0</accession>
<gene>
    <name evidence="2" type="primary">103316270</name>
</gene>
<sequence length="183" mass="21591">MRLIRGTVHHVLPYNYYEWTIENFTSQVEKYEIQSPSFLTRFPLVRVWWMCLNPRGDSEENTNYLSLFLYCRCSTLMGIPVSARFSTLSNENEETRNSVIVVREPSYNQKFGISRFSETSRIMDEVLANNDKLVIICDILYVNKWGRSTGMHDDFVESESDTDLESDFETWSWTEEYSPSALW</sequence>
<evidence type="ECO:0000259" key="1">
    <source>
        <dbReference type="PROSITE" id="PS50144"/>
    </source>
</evidence>
<proteinExistence type="predicted"/>
<dbReference type="AlphaFoldDB" id="A0A7M7LUG0"/>
<dbReference type="PROSITE" id="PS50144">
    <property type="entry name" value="MATH"/>
    <property type="match status" value="1"/>
</dbReference>